<evidence type="ECO:0000256" key="1">
    <source>
        <dbReference type="ARBA" id="ARBA00004123"/>
    </source>
</evidence>
<keyword evidence="6" id="KW-0862">Zinc</keyword>
<dbReference type="PANTHER" id="PTHR45730:SF110">
    <property type="entry name" value="ZINC FINGER PROTEIN JAGGED-LIKE"/>
    <property type="match status" value="1"/>
</dbReference>
<evidence type="ECO:0000256" key="8">
    <source>
        <dbReference type="PROSITE-ProRule" id="PRU00042"/>
    </source>
</evidence>
<feature type="compositionally biased region" description="Low complexity" evidence="9">
    <location>
        <begin position="175"/>
        <end position="186"/>
    </location>
</feature>
<dbReference type="GO" id="GO:0003700">
    <property type="term" value="F:DNA-binding transcription factor activity"/>
    <property type="evidence" value="ECO:0007669"/>
    <property type="project" value="InterPro"/>
</dbReference>
<sequence length="221" mass="24402">RAEDNNSLDLNNLPDDPSSDFFPFFEEGASSSTSSVGGFSEKQSKDGKEYECRFCSLKFFKSQALGGHMNRHQRETESLNKARELVLRNDTFPPHQGPPSFSYHQGDVHIGELITPLKPMMYPPRLYPISASTSPLGPPPPPLVQPFLYPPPSPPRPSSFPHRHTNDNYLHSNGTLHQTLTTSSHSGWGSRAPPNSSYTFIGAPVTNGSRVAYPLPPHHGI</sequence>
<evidence type="ECO:0000313" key="12">
    <source>
        <dbReference type="Proteomes" id="UP000836841"/>
    </source>
</evidence>
<feature type="non-terminal residue" evidence="11">
    <location>
        <position position="1"/>
    </location>
</feature>
<evidence type="ECO:0000256" key="6">
    <source>
        <dbReference type="ARBA" id="ARBA00022833"/>
    </source>
</evidence>
<proteinExistence type="predicted"/>
<evidence type="ECO:0000256" key="2">
    <source>
        <dbReference type="ARBA" id="ARBA00022473"/>
    </source>
</evidence>
<dbReference type="InterPro" id="IPR036236">
    <property type="entry name" value="Znf_C2H2_sf"/>
</dbReference>
<dbReference type="GO" id="GO:0048440">
    <property type="term" value="P:carpel development"/>
    <property type="evidence" value="ECO:0007669"/>
    <property type="project" value="UniProtKB-ARBA"/>
</dbReference>
<comment type="subcellular location">
    <subcellularLocation>
        <location evidence="1">Nucleus</location>
    </subcellularLocation>
</comment>
<keyword evidence="3" id="KW-0479">Metal-binding</keyword>
<dbReference type="SUPFAM" id="SSF57667">
    <property type="entry name" value="beta-beta-alpha zinc fingers"/>
    <property type="match status" value="1"/>
</dbReference>
<dbReference type="GO" id="GO:0030154">
    <property type="term" value="P:cell differentiation"/>
    <property type="evidence" value="ECO:0007669"/>
    <property type="project" value="UniProtKB-KW"/>
</dbReference>
<feature type="compositionally biased region" description="Low complexity" evidence="9">
    <location>
        <begin position="1"/>
        <end position="41"/>
    </location>
</feature>
<dbReference type="PANTHER" id="PTHR45730">
    <property type="entry name" value="ZINC FINGER PROTEIN JAGGED"/>
    <property type="match status" value="1"/>
</dbReference>
<feature type="region of interest" description="Disordered" evidence="9">
    <location>
        <begin position="1"/>
        <end position="45"/>
    </location>
</feature>
<name>A0AAU9RBL4_THLAR</name>
<keyword evidence="7" id="KW-0539">Nucleus</keyword>
<dbReference type="InterPro" id="IPR045320">
    <property type="entry name" value="JAGGED/SL1-like"/>
</dbReference>
<evidence type="ECO:0000256" key="7">
    <source>
        <dbReference type="ARBA" id="ARBA00023242"/>
    </source>
</evidence>
<keyword evidence="2" id="KW-0217">Developmental protein</keyword>
<dbReference type="AlphaFoldDB" id="A0AAU9RBL4"/>
<evidence type="ECO:0000259" key="10">
    <source>
        <dbReference type="PROSITE" id="PS50157"/>
    </source>
</evidence>
<dbReference type="GO" id="GO:0008270">
    <property type="term" value="F:zinc ion binding"/>
    <property type="evidence" value="ECO:0007669"/>
    <property type="project" value="UniProtKB-KW"/>
</dbReference>
<dbReference type="Proteomes" id="UP000836841">
    <property type="component" value="Chromosome 1"/>
</dbReference>
<dbReference type="Gene3D" id="3.30.160.60">
    <property type="entry name" value="Classic Zinc Finger"/>
    <property type="match status" value="1"/>
</dbReference>
<evidence type="ECO:0000256" key="9">
    <source>
        <dbReference type="SAM" id="MobiDB-lite"/>
    </source>
</evidence>
<protein>
    <recommendedName>
        <fullName evidence="10">C2H2-type domain-containing protein</fullName>
    </recommendedName>
</protein>
<dbReference type="EMBL" id="OU466857">
    <property type="protein sequence ID" value="CAH2037937.1"/>
    <property type="molecule type" value="Genomic_DNA"/>
</dbReference>
<evidence type="ECO:0000256" key="3">
    <source>
        <dbReference type="ARBA" id="ARBA00022723"/>
    </source>
</evidence>
<evidence type="ECO:0000256" key="5">
    <source>
        <dbReference type="ARBA" id="ARBA00022782"/>
    </source>
</evidence>
<keyword evidence="4 8" id="KW-0863">Zinc-finger</keyword>
<feature type="region of interest" description="Disordered" evidence="9">
    <location>
        <begin position="151"/>
        <end position="193"/>
    </location>
</feature>
<dbReference type="PROSITE" id="PS50157">
    <property type="entry name" value="ZINC_FINGER_C2H2_2"/>
    <property type="match status" value="1"/>
</dbReference>
<dbReference type="FunFam" id="3.30.160.60:FF:002425">
    <property type="entry name" value="Zinc finger protein STAMENLESS 1"/>
    <property type="match status" value="1"/>
</dbReference>
<keyword evidence="5" id="KW-0221">Differentiation</keyword>
<dbReference type="GO" id="GO:0005634">
    <property type="term" value="C:nucleus"/>
    <property type="evidence" value="ECO:0007669"/>
    <property type="project" value="UniProtKB-SubCell"/>
</dbReference>
<dbReference type="PROSITE" id="PS00028">
    <property type="entry name" value="ZINC_FINGER_C2H2_1"/>
    <property type="match status" value="1"/>
</dbReference>
<accession>A0AAU9RBL4</accession>
<reference evidence="11 12" key="1">
    <citation type="submission" date="2022-03" db="EMBL/GenBank/DDBJ databases">
        <authorList>
            <person name="Nunn A."/>
            <person name="Chopra R."/>
            <person name="Nunn A."/>
            <person name="Contreras Garrido A."/>
        </authorList>
    </citation>
    <scope>NUCLEOTIDE SEQUENCE [LARGE SCALE GENOMIC DNA]</scope>
</reference>
<feature type="non-terminal residue" evidence="11">
    <location>
        <position position="221"/>
    </location>
</feature>
<evidence type="ECO:0000313" key="11">
    <source>
        <dbReference type="EMBL" id="CAH2037937.1"/>
    </source>
</evidence>
<gene>
    <name evidence="11" type="ORF">TAV2_LOCUS1862</name>
</gene>
<evidence type="ECO:0000256" key="4">
    <source>
        <dbReference type="ARBA" id="ARBA00022771"/>
    </source>
</evidence>
<feature type="domain" description="C2H2-type" evidence="10">
    <location>
        <begin position="50"/>
        <end position="77"/>
    </location>
</feature>
<dbReference type="InterPro" id="IPR013087">
    <property type="entry name" value="Znf_C2H2_type"/>
</dbReference>
<organism evidence="11 12">
    <name type="scientific">Thlaspi arvense</name>
    <name type="common">Field penny-cress</name>
    <dbReference type="NCBI Taxonomy" id="13288"/>
    <lineage>
        <taxon>Eukaryota</taxon>
        <taxon>Viridiplantae</taxon>
        <taxon>Streptophyta</taxon>
        <taxon>Embryophyta</taxon>
        <taxon>Tracheophyta</taxon>
        <taxon>Spermatophyta</taxon>
        <taxon>Magnoliopsida</taxon>
        <taxon>eudicotyledons</taxon>
        <taxon>Gunneridae</taxon>
        <taxon>Pentapetalae</taxon>
        <taxon>rosids</taxon>
        <taxon>malvids</taxon>
        <taxon>Brassicales</taxon>
        <taxon>Brassicaceae</taxon>
        <taxon>Thlaspideae</taxon>
        <taxon>Thlaspi</taxon>
    </lineage>
</organism>
<keyword evidence="12" id="KW-1185">Reference proteome</keyword>
<dbReference type="GO" id="GO:0048653">
    <property type="term" value="P:anther development"/>
    <property type="evidence" value="ECO:0007669"/>
    <property type="project" value="UniProtKB-ARBA"/>
</dbReference>